<feature type="domain" description="EGF-like" evidence="6">
    <location>
        <begin position="825"/>
        <end position="863"/>
    </location>
</feature>
<dbReference type="GeneID" id="6751573"/>
<dbReference type="Pfam" id="PF00054">
    <property type="entry name" value="Laminin_G_1"/>
    <property type="match status" value="2"/>
</dbReference>
<evidence type="ECO:0000313" key="9">
    <source>
        <dbReference type="Proteomes" id="UP000009022"/>
    </source>
</evidence>
<dbReference type="InterPro" id="IPR013783">
    <property type="entry name" value="Ig-like_fold"/>
</dbReference>
<dbReference type="SUPFAM" id="SSF57196">
    <property type="entry name" value="EGF/Laminin"/>
    <property type="match status" value="5"/>
</dbReference>
<dbReference type="Pfam" id="PF00008">
    <property type="entry name" value="EGF"/>
    <property type="match status" value="3"/>
</dbReference>
<dbReference type="AlphaFoldDB" id="B3RRK3"/>
<dbReference type="GO" id="GO:0005509">
    <property type="term" value="F:calcium ion binding"/>
    <property type="evidence" value="ECO:0007669"/>
    <property type="project" value="InterPro"/>
</dbReference>
<dbReference type="SMART" id="SM00409">
    <property type="entry name" value="IG"/>
    <property type="match status" value="3"/>
</dbReference>
<dbReference type="OrthoDB" id="5963120at2759"/>
<dbReference type="PROSITE" id="PS01186">
    <property type="entry name" value="EGF_2"/>
    <property type="match status" value="2"/>
</dbReference>
<accession>B3RRK3</accession>
<evidence type="ECO:0000259" key="7">
    <source>
        <dbReference type="PROSITE" id="PS50835"/>
    </source>
</evidence>
<dbReference type="HOGENOM" id="CLU_291771_0_0_1"/>
<dbReference type="CDD" id="cd00110">
    <property type="entry name" value="LamG"/>
    <property type="match status" value="2"/>
</dbReference>
<dbReference type="InterPro" id="IPR050372">
    <property type="entry name" value="Neurexin-related_CASP"/>
</dbReference>
<feature type="signal peptide" evidence="4">
    <location>
        <begin position="1"/>
        <end position="27"/>
    </location>
</feature>
<comment type="caution">
    <text evidence="3">Lacks conserved residue(s) required for the propagation of feature annotation.</text>
</comment>
<dbReference type="PROSITE" id="PS50835">
    <property type="entry name" value="IG_LIKE"/>
    <property type="match status" value="2"/>
</dbReference>
<dbReference type="SMART" id="SM00179">
    <property type="entry name" value="EGF_CA"/>
    <property type="match status" value="5"/>
</dbReference>
<dbReference type="eggNOG" id="KOG1217">
    <property type="taxonomic scope" value="Eukaryota"/>
</dbReference>
<dbReference type="Pfam" id="PF13927">
    <property type="entry name" value="Ig_3"/>
    <property type="match status" value="1"/>
</dbReference>
<organism evidence="8 9">
    <name type="scientific">Trichoplax adhaerens</name>
    <name type="common">Trichoplax reptans</name>
    <dbReference type="NCBI Taxonomy" id="10228"/>
    <lineage>
        <taxon>Eukaryota</taxon>
        <taxon>Metazoa</taxon>
        <taxon>Placozoa</taxon>
        <taxon>Uniplacotomia</taxon>
        <taxon>Trichoplacea</taxon>
        <taxon>Trichoplacidae</taxon>
        <taxon>Trichoplax</taxon>
    </lineage>
</organism>
<keyword evidence="2 3" id="KW-1015">Disulfide bond</keyword>
<feature type="disulfide bond" evidence="3">
    <location>
        <begin position="281"/>
        <end position="290"/>
    </location>
</feature>
<dbReference type="Pfam" id="PF23283">
    <property type="entry name" value="D8C_UMOD"/>
    <property type="match status" value="1"/>
</dbReference>
<feature type="domain" description="Laminin G" evidence="5">
    <location>
        <begin position="586"/>
        <end position="784"/>
    </location>
</feature>
<feature type="disulfide bond" evidence="3">
    <location>
        <begin position="30"/>
        <end position="40"/>
    </location>
</feature>
<feature type="domain" description="Laminin G" evidence="5">
    <location>
        <begin position="871"/>
        <end position="1043"/>
    </location>
</feature>
<keyword evidence="1 4" id="KW-0732">Signal</keyword>
<evidence type="ECO:0000256" key="3">
    <source>
        <dbReference type="PROSITE-ProRule" id="PRU00076"/>
    </source>
</evidence>
<feature type="domain" description="EGF-like" evidence="6">
    <location>
        <begin position="26"/>
        <end position="61"/>
    </location>
</feature>
<dbReference type="SUPFAM" id="SSF49899">
    <property type="entry name" value="Concanavalin A-like lectins/glucanases"/>
    <property type="match status" value="2"/>
</dbReference>
<feature type="disulfide bond" evidence="3">
    <location>
        <begin position="246"/>
        <end position="255"/>
    </location>
</feature>
<dbReference type="Gene3D" id="2.60.40.10">
    <property type="entry name" value="Immunoglobulins"/>
    <property type="match status" value="2"/>
</dbReference>
<dbReference type="InterPro" id="IPR057774">
    <property type="entry name" value="D8C_UMOD/GP2/OIT3-like"/>
</dbReference>
<dbReference type="InParanoid" id="B3RRK3"/>
<dbReference type="InterPro" id="IPR000742">
    <property type="entry name" value="EGF"/>
</dbReference>
<dbReference type="eggNOG" id="KOG3509">
    <property type="taxonomic scope" value="Eukaryota"/>
</dbReference>
<feature type="domain" description="EGF-like" evidence="6">
    <location>
        <begin position="220"/>
        <end position="256"/>
    </location>
</feature>
<dbReference type="RefSeq" id="XP_002110358.1">
    <property type="nucleotide sequence ID" value="XM_002110322.1"/>
</dbReference>
<evidence type="ECO:0000259" key="6">
    <source>
        <dbReference type="PROSITE" id="PS50026"/>
    </source>
</evidence>
<dbReference type="Gene3D" id="2.10.25.10">
    <property type="entry name" value="Laminin"/>
    <property type="match status" value="6"/>
</dbReference>
<dbReference type="SMART" id="SM00181">
    <property type="entry name" value="EGF"/>
    <property type="match status" value="6"/>
</dbReference>
<evidence type="ECO:0000256" key="4">
    <source>
        <dbReference type="SAM" id="SignalP"/>
    </source>
</evidence>
<dbReference type="InterPro" id="IPR007110">
    <property type="entry name" value="Ig-like_dom"/>
</dbReference>
<sequence length="1046" mass="113758">MASLRLMQAFTLVYIFTILHVLVLGQGNPCDSNPCVHGACQQSGNSFQCSCNKNYTGLLCEIDPCQQYTELNEPDRSIHTERNVIVKCDLLVVRNEWYRFTGGENSAMLASNYVEHGRCASLSSGWLQDMHPTGPQGIIARKVCYSFINEKCKWSSNIQIRNCGTFFTYKLPAPPLCSLRYCTERFSFCQPNPCLYGTCNSGKDSYNCICNNNYHGKNCDQSYCQPNPCENQGQCKSNESGYNCTCPTTYYGKTCSQQYCQPSPCVQGTCNAFKDGYNCSCTGDYQGKHCDISGFKCTCIPGYTGQKCDAVTPRAIISPSSNTTIAAGVNITYSCAAATIPATAIVWSRVGQSSLPSNAVVSTVGVNSVLTLINASSVDNGRYQCEIFIKDGNASSSIHIFVVDPPVPRVLPSALTLLRGGTARFTCDPGTSVYSSVSWSSTTGSFPANRHTINGTQLTISKLENIDRSITCSVSNLAATASGVSYLTVQELPRAKLNPNSSLVIYKVDENVGVHLCLADGDPVVVSPRWTRSDGVSLTFADTLANRLTLRRITAAKQATYICTGTSSIGSSTTTLDVQVASQAYVRRFANSPGSTVSYQAFSTKNSVNETSSSTHYLNIRLKLDSLNDSLIFFQGNGFEDHTPDTINFLALALTDQHLGFMYSSGPDVANNPGIIGWIIIPDTMKTNTWYSIAATYEYGNATIQINDGPVYRNYSRESGRSTVITLTDWLYIGSLNNMNSNPIPNITVGFSGCISYLSVDNHTYDLSNNKLEESNTLACGDPCQLNKCQNQATCKSHPTDNKYYYCDCQSGYYDYLCSSSFASLADPCYSAPCRNGGTCVSTGGSNYICQCALPYSGITNCDSTISLQADDAANFDRYGYLRYSINSVNNQQDIQFQFKTTEANTLLYWQGDINFNANQYMYIRLSSGVVQLRFNLGSGEAVLNTAATVNDNQKHTVHVMRSGRQGYLAVDGVIATGLDEAPGQNESLADFSNVYFGGAENIAFKTGNRFSVGMIGCIGNIKIFNTPLSISDSVTAVGVTKCNGF</sequence>
<dbReference type="GO" id="GO:0016020">
    <property type="term" value="C:membrane"/>
    <property type="evidence" value="ECO:0007669"/>
    <property type="project" value="UniProtKB-SubCell"/>
</dbReference>
<dbReference type="InterPro" id="IPR003599">
    <property type="entry name" value="Ig_sub"/>
</dbReference>
<dbReference type="PROSITE" id="PS00022">
    <property type="entry name" value="EGF_1"/>
    <property type="match status" value="3"/>
</dbReference>
<dbReference type="Proteomes" id="UP000009022">
    <property type="component" value="Unassembled WGS sequence"/>
</dbReference>
<dbReference type="EMBL" id="DS985243">
    <property type="protein sequence ID" value="EDV26362.1"/>
    <property type="molecule type" value="Genomic_DNA"/>
</dbReference>
<dbReference type="OMA" id="VNETCES"/>
<dbReference type="PROSITE" id="PS50025">
    <property type="entry name" value="LAM_G_DOMAIN"/>
    <property type="match status" value="2"/>
</dbReference>
<feature type="domain" description="EGF-like" evidence="6">
    <location>
        <begin position="257"/>
        <end position="291"/>
    </location>
</feature>
<feature type="domain" description="Ig-like" evidence="7">
    <location>
        <begin position="493"/>
        <end position="579"/>
    </location>
</feature>
<dbReference type="CDD" id="cd00054">
    <property type="entry name" value="EGF_CA"/>
    <property type="match status" value="4"/>
</dbReference>
<dbReference type="PANTHER" id="PTHR15036:SF85">
    <property type="entry name" value="SP2353, ISOFORM A"/>
    <property type="match status" value="1"/>
</dbReference>
<keyword evidence="3" id="KW-0245">EGF-like domain</keyword>
<dbReference type="InterPro" id="IPR001881">
    <property type="entry name" value="EGF-like_Ca-bd_dom"/>
</dbReference>
<reference evidence="8 9" key="1">
    <citation type="journal article" date="2008" name="Nature">
        <title>The Trichoplax genome and the nature of placozoans.</title>
        <authorList>
            <person name="Srivastava M."/>
            <person name="Begovic E."/>
            <person name="Chapman J."/>
            <person name="Putnam N.H."/>
            <person name="Hellsten U."/>
            <person name="Kawashima T."/>
            <person name="Kuo A."/>
            <person name="Mitros T."/>
            <person name="Salamov A."/>
            <person name="Carpenter M.L."/>
            <person name="Signorovitch A.Y."/>
            <person name="Moreno M.A."/>
            <person name="Kamm K."/>
            <person name="Grimwood J."/>
            <person name="Schmutz J."/>
            <person name="Shapiro H."/>
            <person name="Grigoriev I.V."/>
            <person name="Buss L.W."/>
            <person name="Schierwater B."/>
            <person name="Dellaporta S.L."/>
            <person name="Rokhsar D.S."/>
        </authorList>
    </citation>
    <scope>NUCLEOTIDE SEQUENCE [LARGE SCALE GENOMIC DNA]</scope>
    <source>
        <strain evidence="8 9">Grell-BS-1999</strain>
    </source>
</reference>
<feature type="disulfide bond" evidence="3">
    <location>
        <begin position="809"/>
        <end position="818"/>
    </location>
</feature>
<gene>
    <name evidence="8" type="ORF">TRIADDRAFT_54273</name>
</gene>
<feature type="disulfide bond" evidence="3">
    <location>
        <begin position="260"/>
        <end position="270"/>
    </location>
</feature>
<dbReference type="PROSITE" id="PS50026">
    <property type="entry name" value="EGF_3"/>
    <property type="match status" value="5"/>
</dbReference>
<evidence type="ECO:0000256" key="1">
    <source>
        <dbReference type="ARBA" id="ARBA00022729"/>
    </source>
</evidence>
<dbReference type="CTD" id="6751573"/>
<feature type="disulfide bond" evidence="3">
    <location>
        <begin position="51"/>
        <end position="60"/>
    </location>
</feature>
<feature type="domain" description="Ig-like" evidence="7">
    <location>
        <begin position="313"/>
        <end position="401"/>
    </location>
</feature>
<keyword evidence="9" id="KW-1185">Reference proteome</keyword>
<dbReference type="InterPro" id="IPR001791">
    <property type="entry name" value="Laminin_G"/>
</dbReference>
<dbReference type="Gene3D" id="2.60.120.200">
    <property type="match status" value="2"/>
</dbReference>
<dbReference type="KEGG" id="tad:TRIADDRAFT_54273"/>
<dbReference type="PhylomeDB" id="B3RRK3"/>
<dbReference type="SUPFAM" id="SSF48726">
    <property type="entry name" value="Immunoglobulin"/>
    <property type="match status" value="3"/>
</dbReference>
<proteinExistence type="predicted"/>
<evidence type="ECO:0000256" key="2">
    <source>
        <dbReference type="ARBA" id="ARBA00023157"/>
    </source>
</evidence>
<dbReference type="SMART" id="SM00282">
    <property type="entry name" value="LamG"/>
    <property type="match status" value="2"/>
</dbReference>
<dbReference type="InterPro" id="IPR013320">
    <property type="entry name" value="ConA-like_dom_sf"/>
</dbReference>
<evidence type="ECO:0000259" key="5">
    <source>
        <dbReference type="PROSITE" id="PS50025"/>
    </source>
</evidence>
<feature type="chain" id="PRO_5002796888" evidence="4">
    <location>
        <begin position="28"/>
        <end position="1046"/>
    </location>
</feature>
<evidence type="ECO:0000313" key="8">
    <source>
        <dbReference type="EMBL" id="EDV26362.1"/>
    </source>
</evidence>
<dbReference type="STRING" id="10228.B3RRK3"/>
<name>B3RRK3_TRIAD</name>
<feature type="domain" description="EGF-like" evidence="6">
    <location>
        <begin position="781"/>
        <end position="819"/>
    </location>
</feature>
<dbReference type="InterPro" id="IPR036179">
    <property type="entry name" value="Ig-like_dom_sf"/>
</dbReference>
<protein>
    <submittedName>
        <fullName evidence="8">Uncharacterized protein</fullName>
    </submittedName>
</protein>
<dbReference type="PANTHER" id="PTHR15036">
    <property type="entry name" value="PIKACHURIN-LIKE PROTEIN"/>
    <property type="match status" value="1"/>
</dbReference>